<evidence type="ECO:0000256" key="1">
    <source>
        <dbReference type="ARBA" id="ARBA00001974"/>
    </source>
</evidence>
<name>A0A2N4UG09_9BURK</name>
<evidence type="ECO:0000313" key="6">
    <source>
        <dbReference type="EMBL" id="PLC53954.1"/>
    </source>
</evidence>
<organism evidence="6 7">
    <name type="scientific">Pollutimonas nitritireducens</name>
    <dbReference type="NCBI Taxonomy" id="2045209"/>
    <lineage>
        <taxon>Bacteria</taxon>
        <taxon>Pseudomonadati</taxon>
        <taxon>Pseudomonadota</taxon>
        <taxon>Betaproteobacteria</taxon>
        <taxon>Burkholderiales</taxon>
        <taxon>Alcaligenaceae</taxon>
        <taxon>Pollutimonas</taxon>
    </lineage>
</organism>
<accession>A0A2N4UG09</accession>
<evidence type="ECO:0000313" key="7">
    <source>
        <dbReference type="Proteomes" id="UP000234328"/>
    </source>
</evidence>
<comment type="caution">
    <text evidence="6">The sequence shown here is derived from an EMBL/GenBank/DDBJ whole genome shotgun (WGS) entry which is preliminary data.</text>
</comment>
<gene>
    <name evidence="6" type="ORF">CR155_11025</name>
</gene>
<dbReference type="InterPro" id="IPR003953">
    <property type="entry name" value="FAD-dep_OxRdtase_2_FAD-bd"/>
</dbReference>
<dbReference type="Gene3D" id="3.90.700.10">
    <property type="entry name" value="Succinate dehydrogenase/fumarate reductase flavoprotein, catalytic domain"/>
    <property type="match status" value="1"/>
</dbReference>
<dbReference type="InterPro" id="IPR036188">
    <property type="entry name" value="FAD/NAD-bd_sf"/>
</dbReference>
<sequence>MKEQIPVRREPLRIAVVGGGIAGMVFAARASELGCQVVVLEQGEEDLYKCNTRYTGGAFHLCFHDIDEPAETLEAAIKAATTGFATDGLTRAIATDARHVVRWLRDKGIRLMKGGPDSWRQHFLAPPSLLQPGLNWQGRGGDMLLRTLRQLVTAHGGDMLLGARAVGLHMNDGRCSGVHYTRGGQTGTLEADLVMLADGGFQANLDMLRQYVSPAPERLKQRGAAVSRGDAIRLAADVGAALVGMENIYGHLLSQDAMHNEKLWPYPIMDLLAGAAIVVDRGGRRVVDEGLGGVYMTNVLARLDDPQSTMVVFDRSIWEGPATEFILPANPYLVLSGGTIESADSLQDLAIKMGVDPSGLLQTVDRYNAALAQGATAGLVPPRTMGAARPIAHAPFYAVKLVPGITFTMGGISIDADGRVLREDGEAIQGLYASGCCTGGFEGGARSGYVGGLTKSATISWRAAAYVAQHELAI</sequence>
<evidence type="ECO:0000256" key="3">
    <source>
        <dbReference type="ARBA" id="ARBA00022827"/>
    </source>
</evidence>
<dbReference type="Pfam" id="PF00890">
    <property type="entry name" value="FAD_binding_2"/>
    <property type="match status" value="1"/>
</dbReference>
<feature type="domain" description="FAD-dependent oxidoreductase 2 FAD-binding" evidence="5">
    <location>
        <begin position="14"/>
        <end position="448"/>
    </location>
</feature>
<keyword evidence="7" id="KW-1185">Reference proteome</keyword>
<comment type="cofactor">
    <cofactor evidence="1">
        <name>FAD</name>
        <dbReference type="ChEBI" id="CHEBI:57692"/>
    </cofactor>
</comment>
<dbReference type="RefSeq" id="WP_102070072.1">
    <property type="nucleotide sequence ID" value="NZ_PDNV01000006.1"/>
</dbReference>
<evidence type="ECO:0000256" key="4">
    <source>
        <dbReference type="ARBA" id="ARBA00023002"/>
    </source>
</evidence>
<evidence type="ECO:0000256" key="2">
    <source>
        <dbReference type="ARBA" id="ARBA00022630"/>
    </source>
</evidence>
<evidence type="ECO:0000259" key="5">
    <source>
        <dbReference type="Pfam" id="PF00890"/>
    </source>
</evidence>
<protein>
    <recommendedName>
        <fullName evidence="5">FAD-dependent oxidoreductase 2 FAD-binding domain-containing protein</fullName>
    </recommendedName>
</protein>
<dbReference type="EMBL" id="PDNV01000006">
    <property type="protein sequence ID" value="PLC53954.1"/>
    <property type="molecule type" value="Genomic_DNA"/>
</dbReference>
<dbReference type="Gene3D" id="3.50.50.60">
    <property type="entry name" value="FAD/NAD(P)-binding domain"/>
    <property type="match status" value="1"/>
</dbReference>
<keyword evidence="2" id="KW-0285">Flavoprotein</keyword>
<dbReference type="AlphaFoldDB" id="A0A2N4UG09"/>
<dbReference type="SUPFAM" id="SSF51905">
    <property type="entry name" value="FAD/NAD(P)-binding domain"/>
    <property type="match status" value="1"/>
</dbReference>
<dbReference type="SUPFAM" id="SSF56425">
    <property type="entry name" value="Succinate dehydrogenase/fumarate reductase flavoprotein, catalytic domain"/>
    <property type="match status" value="1"/>
</dbReference>
<dbReference type="InterPro" id="IPR027477">
    <property type="entry name" value="Succ_DH/fumarate_Rdtase_cat_sf"/>
</dbReference>
<dbReference type="Proteomes" id="UP000234328">
    <property type="component" value="Unassembled WGS sequence"/>
</dbReference>
<keyword evidence="3" id="KW-0274">FAD</keyword>
<dbReference type="PANTHER" id="PTHR43400">
    <property type="entry name" value="FUMARATE REDUCTASE"/>
    <property type="match status" value="1"/>
</dbReference>
<dbReference type="GO" id="GO:0016491">
    <property type="term" value="F:oxidoreductase activity"/>
    <property type="evidence" value="ECO:0007669"/>
    <property type="project" value="UniProtKB-KW"/>
</dbReference>
<reference evidence="6 7" key="1">
    <citation type="submission" date="2017-10" db="EMBL/GenBank/DDBJ databases">
        <title>Two draft genome sequences of Pusillimonas sp. strains isolated from a nitrate- and radionuclide-contaminated groundwater in Russia.</title>
        <authorList>
            <person name="Grouzdev D.S."/>
            <person name="Tourova T.P."/>
            <person name="Goeva M.A."/>
            <person name="Babich T.L."/>
            <person name="Sokolova D.S."/>
            <person name="Abdullin R."/>
            <person name="Poltaraus A.B."/>
            <person name="Toshchakov S.V."/>
            <person name="Nazina T.N."/>
        </authorList>
    </citation>
    <scope>NUCLEOTIDE SEQUENCE [LARGE SCALE GENOMIC DNA]</scope>
    <source>
        <strain evidence="6 7">JR1/69-2-13</strain>
    </source>
</reference>
<keyword evidence="4" id="KW-0560">Oxidoreductase</keyword>
<proteinExistence type="predicted"/>
<dbReference type="OrthoDB" id="9813348at2"/>
<dbReference type="InterPro" id="IPR050315">
    <property type="entry name" value="FAD-oxidoreductase_2"/>
</dbReference>
<dbReference type="PANTHER" id="PTHR43400:SF7">
    <property type="entry name" value="FAD-DEPENDENT OXIDOREDUCTASE 2 FAD BINDING DOMAIN-CONTAINING PROTEIN"/>
    <property type="match status" value="1"/>
</dbReference>